<organism evidence="2">
    <name type="scientific">marine sediment metagenome</name>
    <dbReference type="NCBI Taxonomy" id="412755"/>
    <lineage>
        <taxon>unclassified sequences</taxon>
        <taxon>metagenomes</taxon>
        <taxon>ecological metagenomes</taxon>
    </lineage>
</organism>
<reference evidence="2" key="1">
    <citation type="journal article" date="2015" name="Nature">
        <title>Complex archaea that bridge the gap between prokaryotes and eukaryotes.</title>
        <authorList>
            <person name="Spang A."/>
            <person name="Saw J.H."/>
            <person name="Jorgensen S.L."/>
            <person name="Zaremba-Niedzwiedzka K."/>
            <person name="Martijn J."/>
            <person name="Lind A.E."/>
            <person name="van Eijk R."/>
            <person name="Schleper C."/>
            <person name="Guy L."/>
            <person name="Ettema T.J."/>
        </authorList>
    </citation>
    <scope>NUCLEOTIDE SEQUENCE</scope>
</reference>
<accession>A0A0F9CI41</accession>
<evidence type="ECO:0000313" key="2">
    <source>
        <dbReference type="EMBL" id="KKL48764.1"/>
    </source>
</evidence>
<name>A0A0F9CI41_9ZZZZ</name>
<comment type="caution">
    <text evidence="2">The sequence shown here is derived from an EMBL/GenBank/DDBJ whole genome shotgun (WGS) entry which is preliminary data.</text>
</comment>
<gene>
    <name evidence="2" type="ORF">LCGC14_2322250</name>
</gene>
<proteinExistence type="predicted"/>
<dbReference type="AlphaFoldDB" id="A0A0F9CI41"/>
<sequence>MAKNPLNFAKQLYDLSILLDYSDNLQEIYNAFYDVFEFEKKNRSLPKLEFKGVVNDLIEICKLFSLTQHSPNWITNVDIKKKTDFLKRGINGLYANTSTNLKLNLLKTRTTSAKIAFLGKMMLLRHDEKIKESLSMDIFQHENQRIKDLIQDEKLINSIIEKLRKLKREEREHLQLKEIDLIYSIKGSKNIKIH</sequence>
<protein>
    <submittedName>
        <fullName evidence="2">Uncharacterized protein</fullName>
    </submittedName>
</protein>
<feature type="coiled-coil region" evidence="1">
    <location>
        <begin position="149"/>
        <end position="180"/>
    </location>
</feature>
<keyword evidence="1" id="KW-0175">Coiled coil</keyword>
<evidence type="ECO:0000256" key="1">
    <source>
        <dbReference type="SAM" id="Coils"/>
    </source>
</evidence>
<dbReference type="EMBL" id="LAZR01033201">
    <property type="protein sequence ID" value="KKL48764.1"/>
    <property type="molecule type" value="Genomic_DNA"/>
</dbReference>